<comment type="subcellular location">
    <subcellularLocation>
        <location evidence="1">Host cell</location>
    </subcellularLocation>
    <subcellularLocation>
        <location evidence="2">Secreted</location>
    </subcellularLocation>
</comment>
<dbReference type="Proteomes" id="UP000234323">
    <property type="component" value="Unassembled WGS sequence"/>
</dbReference>
<dbReference type="EMBL" id="LLXI01002872">
    <property type="protein sequence ID" value="PKY58152.1"/>
    <property type="molecule type" value="Genomic_DNA"/>
</dbReference>
<sequence>MHSGFVGAPELVEVNICEKIINNIKAERYNTQLRKMRSVNINCLVLGMPFRNIISIKIKENETIGELKRRIKAENDYFETAGASDLRLWRTNTRIGSSNAIPSFDLSDSNEILSYFQIKDIWKEDPPNLHIVVKIEERNVGELKSMIKKRWKPLFSHIVSNELKLMAINVPPNQVIAYEEDKCLMKNLDKIKSVFTNSIYNYNFDHLHVMISSNTWKSEPKFISSYFMEENKCGPIFLKQKINEIKVKYIDINCNEDECICKDKKLKKSEYNLKYAYLNPTKDLETNSVQRKESSTRDSTSI</sequence>
<reference evidence="6 7" key="1">
    <citation type="submission" date="2015-10" db="EMBL/GenBank/DDBJ databases">
        <title>Genome analyses suggest a sexual origin of heterokaryosis in a supposedly ancient asexual fungus.</title>
        <authorList>
            <person name="Ropars J."/>
            <person name="Sedzielewska K."/>
            <person name="Noel J."/>
            <person name="Charron P."/>
            <person name="Farinelli L."/>
            <person name="Marton T."/>
            <person name="Kruger M."/>
            <person name="Pelin A."/>
            <person name="Brachmann A."/>
            <person name="Corradi N."/>
        </authorList>
    </citation>
    <scope>NUCLEOTIDE SEQUENCE [LARGE SCALE GENOMIC DNA]</scope>
    <source>
        <strain evidence="6 7">A4</strain>
    </source>
</reference>
<protein>
    <recommendedName>
        <fullName evidence="8">Crinkler family protein</fullName>
    </recommendedName>
</protein>
<keyword evidence="3" id="KW-0964">Secreted</keyword>
<dbReference type="VEuPathDB" id="FungiDB:RhiirFUN_019845"/>
<evidence type="ECO:0000313" key="7">
    <source>
        <dbReference type="Proteomes" id="UP000234323"/>
    </source>
</evidence>
<dbReference type="GO" id="GO:0005576">
    <property type="term" value="C:extracellular region"/>
    <property type="evidence" value="ECO:0007669"/>
    <property type="project" value="UniProtKB-SubCell"/>
</dbReference>
<evidence type="ECO:0000256" key="1">
    <source>
        <dbReference type="ARBA" id="ARBA00004340"/>
    </source>
</evidence>
<proteinExistence type="predicted"/>
<evidence type="ECO:0000259" key="5">
    <source>
        <dbReference type="Pfam" id="PF24209"/>
    </source>
</evidence>
<evidence type="ECO:0000256" key="2">
    <source>
        <dbReference type="ARBA" id="ARBA00004613"/>
    </source>
</evidence>
<evidence type="ECO:0000259" key="4">
    <source>
        <dbReference type="Pfam" id="PF20147"/>
    </source>
</evidence>
<dbReference type="InterPro" id="IPR045379">
    <property type="entry name" value="Crinkler_N"/>
</dbReference>
<dbReference type="Pfam" id="PF24209">
    <property type="entry name" value="DUF7431"/>
    <property type="match status" value="1"/>
</dbReference>
<organism evidence="6 7">
    <name type="scientific">Rhizophagus irregularis</name>
    <dbReference type="NCBI Taxonomy" id="588596"/>
    <lineage>
        <taxon>Eukaryota</taxon>
        <taxon>Fungi</taxon>
        <taxon>Fungi incertae sedis</taxon>
        <taxon>Mucoromycota</taxon>
        <taxon>Glomeromycotina</taxon>
        <taxon>Glomeromycetes</taxon>
        <taxon>Glomerales</taxon>
        <taxon>Glomeraceae</taxon>
        <taxon>Rhizophagus</taxon>
    </lineage>
</organism>
<keyword evidence="7" id="KW-1185">Reference proteome</keyword>
<accession>A0A2I1HGZ4</accession>
<evidence type="ECO:0008006" key="8">
    <source>
        <dbReference type="Google" id="ProtNLM"/>
    </source>
</evidence>
<name>A0A2I1HGZ4_9GLOM</name>
<evidence type="ECO:0000256" key="3">
    <source>
        <dbReference type="ARBA" id="ARBA00022525"/>
    </source>
</evidence>
<feature type="domain" description="DUF7431" evidence="5">
    <location>
        <begin position="207"/>
        <end position="259"/>
    </location>
</feature>
<dbReference type="VEuPathDB" id="FungiDB:FUN_019648"/>
<dbReference type="VEuPathDB" id="FungiDB:RhiirA1_474057"/>
<dbReference type="Pfam" id="PF20147">
    <property type="entry name" value="Crinkler"/>
    <property type="match status" value="1"/>
</dbReference>
<evidence type="ECO:0000313" key="6">
    <source>
        <dbReference type="EMBL" id="PKY58152.1"/>
    </source>
</evidence>
<feature type="domain" description="Crinkler effector protein N-terminal" evidence="4">
    <location>
        <begin position="39"/>
        <end position="134"/>
    </location>
</feature>
<dbReference type="AlphaFoldDB" id="A0A2I1HGZ4"/>
<dbReference type="GO" id="GO:0043657">
    <property type="term" value="C:host cell"/>
    <property type="evidence" value="ECO:0007669"/>
    <property type="project" value="UniProtKB-SubCell"/>
</dbReference>
<comment type="caution">
    <text evidence="6">The sequence shown here is derived from an EMBL/GenBank/DDBJ whole genome shotgun (WGS) entry which is preliminary data.</text>
</comment>
<dbReference type="InterPro" id="IPR055854">
    <property type="entry name" value="DUF7431"/>
</dbReference>
<gene>
    <name evidence="6" type="ORF">RhiirA4_511745</name>
</gene>